<accession>A0A1Z4KHK1</accession>
<feature type="transmembrane region" description="Helical" evidence="1">
    <location>
        <begin position="12"/>
        <end position="30"/>
    </location>
</feature>
<keyword evidence="1" id="KW-1133">Transmembrane helix</keyword>
<keyword evidence="1" id="KW-0812">Transmembrane</keyword>
<dbReference type="AlphaFoldDB" id="A0A1Z4KHK1"/>
<proteinExistence type="predicted"/>
<evidence type="ECO:0000313" key="2">
    <source>
        <dbReference type="EMBL" id="BAY68468.1"/>
    </source>
</evidence>
<protein>
    <submittedName>
        <fullName evidence="2">Uncharacterized protein</fullName>
    </submittedName>
</protein>
<evidence type="ECO:0000313" key="3">
    <source>
        <dbReference type="Proteomes" id="UP000217507"/>
    </source>
</evidence>
<dbReference type="Proteomes" id="UP000217507">
    <property type="component" value="Chromosome"/>
</dbReference>
<gene>
    <name evidence="2" type="ORF">NIES23_12540</name>
</gene>
<reference evidence="2 3" key="1">
    <citation type="submission" date="2017-06" db="EMBL/GenBank/DDBJ databases">
        <title>Genome sequencing of cyanobaciteial culture collection at National Institute for Environmental Studies (NIES).</title>
        <authorList>
            <person name="Hirose Y."/>
            <person name="Shimura Y."/>
            <person name="Fujisawa T."/>
            <person name="Nakamura Y."/>
            <person name="Kawachi M."/>
        </authorList>
    </citation>
    <scope>NUCLEOTIDE SEQUENCE [LARGE SCALE GENOMIC DNA]</scope>
    <source>
        <strain evidence="2 3">NIES-23</strain>
    </source>
</reference>
<keyword evidence="1" id="KW-0472">Membrane</keyword>
<evidence type="ECO:0000256" key="1">
    <source>
        <dbReference type="SAM" id="Phobius"/>
    </source>
</evidence>
<sequence>MISLLKRHKRFLAWFVSGLVAVIFLSWGISEKQPAVVRGNNFPAVTQQNVSGYPDFFASHTEPNFYQ</sequence>
<organism evidence="2 3">
    <name type="scientific">Trichormus variabilis NIES-23</name>
    <dbReference type="NCBI Taxonomy" id="1973479"/>
    <lineage>
        <taxon>Bacteria</taxon>
        <taxon>Bacillati</taxon>
        <taxon>Cyanobacteriota</taxon>
        <taxon>Cyanophyceae</taxon>
        <taxon>Nostocales</taxon>
        <taxon>Nostocaceae</taxon>
        <taxon>Trichormus</taxon>
    </lineage>
</organism>
<dbReference type="EMBL" id="AP018216">
    <property type="protein sequence ID" value="BAY68468.1"/>
    <property type="molecule type" value="Genomic_DNA"/>
</dbReference>
<name>A0A1Z4KHK1_ANAVA</name>